<evidence type="ECO:0000256" key="2">
    <source>
        <dbReference type="SAM" id="Phobius"/>
    </source>
</evidence>
<feature type="region of interest" description="Disordered" evidence="1">
    <location>
        <begin position="36"/>
        <end position="62"/>
    </location>
</feature>
<feature type="domain" description="Peptidoglycan binding-like" evidence="3">
    <location>
        <begin position="181"/>
        <end position="241"/>
    </location>
</feature>
<evidence type="ECO:0000259" key="3">
    <source>
        <dbReference type="Pfam" id="PF01471"/>
    </source>
</evidence>
<accession>A0ABW7BBY9</accession>
<evidence type="ECO:0000313" key="4">
    <source>
        <dbReference type="EMBL" id="MFG3013190.1"/>
    </source>
</evidence>
<dbReference type="RefSeq" id="WP_392819272.1">
    <property type="nucleotide sequence ID" value="NZ_JBICYV010000010.1"/>
</dbReference>
<feature type="transmembrane region" description="Helical" evidence="2">
    <location>
        <begin position="97"/>
        <end position="117"/>
    </location>
</feature>
<proteinExistence type="predicted"/>
<dbReference type="EMBL" id="JBICYV010000010">
    <property type="protein sequence ID" value="MFG3013190.1"/>
    <property type="molecule type" value="Genomic_DNA"/>
</dbReference>
<keyword evidence="2" id="KW-1133">Transmembrane helix</keyword>
<keyword evidence="2" id="KW-0812">Transmembrane</keyword>
<evidence type="ECO:0000313" key="5">
    <source>
        <dbReference type="Proteomes" id="UP001604267"/>
    </source>
</evidence>
<reference evidence="4 5" key="1">
    <citation type="submission" date="2024-10" db="EMBL/GenBank/DDBJ databases">
        <title>The Natural Products Discovery Center: Release of the First 8490 Sequenced Strains for Exploring Actinobacteria Biosynthetic Diversity.</title>
        <authorList>
            <person name="Kalkreuter E."/>
            <person name="Kautsar S.A."/>
            <person name="Yang D."/>
            <person name="Bader C.D."/>
            <person name="Teijaro C.N."/>
            <person name="Fluegel L."/>
            <person name="Davis C.M."/>
            <person name="Simpson J.R."/>
            <person name="Lauterbach L."/>
            <person name="Steele A.D."/>
            <person name="Gui C."/>
            <person name="Meng S."/>
            <person name="Li G."/>
            <person name="Viehrig K."/>
            <person name="Ye F."/>
            <person name="Su P."/>
            <person name="Kiefer A.F."/>
            <person name="Nichols A."/>
            <person name="Cepeda A.J."/>
            <person name="Yan W."/>
            <person name="Fan B."/>
            <person name="Jiang Y."/>
            <person name="Adhikari A."/>
            <person name="Zheng C.-J."/>
            <person name="Schuster L."/>
            <person name="Cowan T.M."/>
            <person name="Smanski M.J."/>
            <person name="Chevrette M.G."/>
            <person name="De Carvalho L.P.S."/>
            <person name="Shen B."/>
        </authorList>
    </citation>
    <scope>NUCLEOTIDE SEQUENCE [LARGE SCALE GENOMIC DNA]</scope>
    <source>
        <strain evidence="4 5">NPDC048320</strain>
    </source>
</reference>
<keyword evidence="2" id="KW-0472">Membrane</keyword>
<gene>
    <name evidence="4" type="ORF">ACGFZB_22515</name>
</gene>
<dbReference type="Gene3D" id="1.10.101.10">
    <property type="entry name" value="PGBD-like superfamily/PGBD"/>
    <property type="match status" value="1"/>
</dbReference>
<organism evidence="4 5">
    <name type="scientific">Streptomyces cinerochromogenes</name>
    <dbReference type="NCBI Taxonomy" id="66422"/>
    <lineage>
        <taxon>Bacteria</taxon>
        <taxon>Bacillati</taxon>
        <taxon>Actinomycetota</taxon>
        <taxon>Actinomycetes</taxon>
        <taxon>Kitasatosporales</taxon>
        <taxon>Streptomycetaceae</taxon>
        <taxon>Streptomyces</taxon>
    </lineage>
</organism>
<dbReference type="SUPFAM" id="SSF47090">
    <property type="entry name" value="PGBD-like"/>
    <property type="match status" value="1"/>
</dbReference>
<dbReference type="Pfam" id="PF01471">
    <property type="entry name" value="PG_binding_1"/>
    <property type="match status" value="1"/>
</dbReference>
<dbReference type="InterPro" id="IPR036366">
    <property type="entry name" value="PGBDSf"/>
</dbReference>
<name>A0ABW7BBY9_9ACTN</name>
<dbReference type="Proteomes" id="UP001604267">
    <property type="component" value="Unassembled WGS sequence"/>
</dbReference>
<sequence length="251" mass="25715">MPTPPDPQQPPPGPVLEPIRVVRLRHFDALAELMRDFRPDPVTPDPVTPGPATRGPVTSGPVGYEALAEAHTQQLPPVPTAAPATAAPVSRPGRRRAVVAVAVAAAALVGFGGALLLPGRQQAAATARPTPTPSASSPTSATQAPPATAPAPPAPGASSAPTAPTAATDPDGPGVLRQGDTGPDVTDLQQRLLRIPDVYRDGSTGGTYDVTLTEAVARFQLWYGISGDERGVYGDDTRRALESRTGFGDDA</sequence>
<comment type="caution">
    <text evidence="4">The sequence shown here is derived from an EMBL/GenBank/DDBJ whole genome shotgun (WGS) entry which is preliminary data.</text>
</comment>
<dbReference type="InterPro" id="IPR036365">
    <property type="entry name" value="PGBD-like_sf"/>
</dbReference>
<feature type="compositionally biased region" description="Low complexity" evidence="1">
    <location>
        <begin position="122"/>
        <end position="146"/>
    </location>
</feature>
<dbReference type="InterPro" id="IPR002477">
    <property type="entry name" value="Peptidoglycan-bd-like"/>
</dbReference>
<feature type="region of interest" description="Disordered" evidence="1">
    <location>
        <begin position="122"/>
        <end position="185"/>
    </location>
</feature>
<keyword evidence="5" id="KW-1185">Reference proteome</keyword>
<evidence type="ECO:0000256" key="1">
    <source>
        <dbReference type="SAM" id="MobiDB-lite"/>
    </source>
</evidence>
<protein>
    <submittedName>
        <fullName evidence="4">Peptidoglycan-binding protein</fullName>
    </submittedName>
</protein>
<feature type="compositionally biased region" description="Low complexity" evidence="1">
    <location>
        <begin position="156"/>
        <end position="173"/>
    </location>
</feature>